<dbReference type="PANTHER" id="PTHR43133:SF45">
    <property type="entry name" value="RNA POLYMERASE ECF-TYPE SIGMA FACTOR"/>
    <property type="match status" value="1"/>
</dbReference>
<dbReference type="AlphaFoldDB" id="A0A4V6KR59"/>
<dbReference type="Gene3D" id="1.10.10.10">
    <property type="entry name" value="Winged helix-like DNA-binding domain superfamily/Winged helix DNA-binding domain"/>
    <property type="match status" value="1"/>
</dbReference>
<dbReference type="PANTHER" id="PTHR43133">
    <property type="entry name" value="RNA POLYMERASE ECF-TYPE SIGMA FACTO"/>
    <property type="match status" value="1"/>
</dbReference>
<keyword evidence="2" id="KW-0805">Transcription regulation</keyword>
<dbReference type="Pfam" id="PF08281">
    <property type="entry name" value="Sigma70_r4_2"/>
    <property type="match status" value="1"/>
</dbReference>
<sequence>MNQPEIEFLRLIDENKGIIVKVTRMYMDDHEGRQDLYQEIVYQLWKSFGTFRQQSKFSTWMYRVALNTAMVFLKKEKKHQQHDPLEERHDYAEEAYNTDKDEQLRLFYQAVHELNAVEKALIFLFLEGQSHREIAAHLGISEVNARVKLNRTKERIQQIIKKYSYEF</sequence>
<protein>
    <submittedName>
        <fullName evidence="8">Sigma-24</fullName>
    </submittedName>
    <submittedName>
        <fullName evidence="7">Sigma-70 family RNA polymerase sigma factor</fullName>
    </submittedName>
</protein>
<dbReference type="RefSeq" id="WP_028070465.1">
    <property type="nucleotide sequence ID" value="NZ_CP141191.1"/>
</dbReference>
<evidence type="ECO:0000313" key="10">
    <source>
        <dbReference type="Proteomes" id="UP001566204"/>
    </source>
</evidence>
<dbReference type="EMBL" id="LR590484">
    <property type="protein sequence ID" value="VTR41578.1"/>
    <property type="molecule type" value="Genomic_DNA"/>
</dbReference>
<evidence type="ECO:0000256" key="1">
    <source>
        <dbReference type="ARBA" id="ARBA00010641"/>
    </source>
</evidence>
<gene>
    <name evidence="8" type="primary">rpoE_8</name>
    <name evidence="7" type="ORF">ABTW24_20995</name>
    <name evidence="8" type="ORF">NCTC11429_02545</name>
</gene>
<dbReference type="GO" id="GO:0006352">
    <property type="term" value="P:DNA-templated transcription initiation"/>
    <property type="evidence" value="ECO:0007669"/>
    <property type="project" value="InterPro"/>
</dbReference>
<evidence type="ECO:0000259" key="5">
    <source>
        <dbReference type="Pfam" id="PF04542"/>
    </source>
</evidence>
<dbReference type="InterPro" id="IPR007627">
    <property type="entry name" value="RNA_pol_sigma70_r2"/>
</dbReference>
<comment type="similarity">
    <text evidence="1">Belongs to the sigma-70 factor family. ECF subfamily.</text>
</comment>
<dbReference type="InterPro" id="IPR013325">
    <property type="entry name" value="RNA_pol_sigma_r2"/>
</dbReference>
<dbReference type="GeneID" id="78463253"/>
<dbReference type="Pfam" id="PF04542">
    <property type="entry name" value="Sigma70_r2"/>
    <property type="match status" value="1"/>
</dbReference>
<reference evidence="8 9" key="1">
    <citation type="submission" date="2019-05" db="EMBL/GenBank/DDBJ databases">
        <authorList>
            <consortium name="Pathogen Informatics"/>
        </authorList>
    </citation>
    <scope>NUCLEOTIDE SEQUENCE [LARGE SCALE GENOMIC DNA]</scope>
    <source>
        <strain evidence="8 9">NCTC11429</strain>
    </source>
</reference>
<name>A0A4V6KR59_9SPHI</name>
<evidence type="ECO:0000256" key="3">
    <source>
        <dbReference type="ARBA" id="ARBA00023082"/>
    </source>
</evidence>
<evidence type="ECO:0000256" key="2">
    <source>
        <dbReference type="ARBA" id="ARBA00023015"/>
    </source>
</evidence>
<dbReference type="STRING" id="1123265.GCA_000686625_03759"/>
<proteinExistence type="inferred from homology"/>
<feature type="domain" description="RNA polymerase sigma factor 70 region 4 type 2" evidence="6">
    <location>
        <begin position="105"/>
        <end position="155"/>
    </location>
</feature>
<dbReference type="InterPro" id="IPR013324">
    <property type="entry name" value="RNA_pol_sigma_r3/r4-like"/>
</dbReference>
<feature type="domain" description="RNA polymerase sigma-70 region 2" evidence="5">
    <location>
        <begin position="11"/>
        <end position="78"/>
    </location>
</feature>
<evidence type="ECO:0000313" key="8">
    <source>
        <dbReference type="EMBL" id="VTR41578.1"/>
    </source>
</evidence>
<reference evidence="7 10" key="2">
    <citation type="submission" date="2024-06" db="EMBL/GenBank/DDBJ databases">
        <title>Soil Sphingobacterium thalpophilum.</title>
        <authorList>
            <person name="Yang J."/>
            <person name="Li J."/>
        </authorList>
    </citation>
    <scope>NUCLEOTIDE SEQUENCE [LARGE SCALE GENOMIC DNA]</scope>
    <source>
        <strain evidence="7 10">22g91tb</strain>
    </source>
</reference>
<dbReference type="InterPro" id="IPR014284">
    <property type="entry name" value="RNA_pol_sigma-70_dom"/>
</dbReference>
<dbReference type="InterPro" id="IPR036388">
    <property type="entry name" value="WH-like_DNA-bd_sf"/>
</dbReference>
<organism evidence="8 9">
    <name type="scientific">Sphingobacterium thalpophilum</name>
    <dbReference type="NCBI Taxonomy" id="259"/>
    <lineage>
        <taxon>Bacteria</taxon>
        <taxon>Pseudomonadati</taxon>
        <taxon>Bacteroidota</taxon>
        <taxon>Sphingobacteriia</taxon>
        <taxon>Sphingobacteriales</taxon>
        <taxon>Sphingobacteriaceae</taxon>
        <taxon>Sphingobacterium</taxon>
    </lineage>
</organism>
<dbReference type="Proteomes" id="UP000308196">
    <property type="component" value="Chromosome"/>
</dbReference>
<dbReference type="InterPro" id="IPR013249">
    <property type="entry name" value="RNA_pol_sigma70_r4_t2"/>
</dbReference>
<evidence type="ECO:0000313" key="7">
    <source>
        <dbReference type="EMBL" id="MEZ0454082.1"/>
    </source>
</evidence>
<keyword evidence="10" id="KW-1185">Reference proteome</keyword>
<dbReference type="GO" id="GO:0003677">
    <property type="term" value="F:DNA binding"/>
    <property type="evidence" value="ECO:0007669"/>
    <property type="project" value="InterPro"/>
</dbReference>
<dbReference type="InterPro" id="IPR039425">
    <property type="entry name" value="RNA_pol_sigma-70-like"/>
</dbReference>
<evidence type="ECO:0000259" key="6">
    <source>
        <dbReference type="Pfam" id="PF08281"/>
    </source>
</evidence>
<dbReference type="KEGG" id="stha:NCTC11429_02545"/>
<keyword evidence="3" id="KW-0731">Sigma factor</keyword>
<evidence type="ECO:0000313" key="9">
    <source>
        <dbReference type="Proteomes" id="UP000308196"/>
    </source>
</evidence>
<keyword evidence="4" id="KW-0804">Transcription</keyword>
<evidence type="ECO:0000256" key="4">
    <source>
        <dbReference type="ARBA" id="ARBA00023163"/>
    </source>
</evidence>
<dbReference type="NCBIfam" id="TIGR02937">
    <property type="entry name" value="sigma70-ECF"/>
    <property type="match status" value="1"/>
</dbReference>
<dbReference type="GO" id="GO:0016987">
    <property type="term" value="F:sigma factor activity"/>
    <property type="evidence" value="ECO:0007669"/>
    <property type="project" value="UniProtKB-KW"/>
</dbReference>
<dbReference type="EMBL" id="JBEOQB010000006">
    <property type="protein sequence ID" value="MEZ0454082.1"/>
    <property type="molecule type" value="Genomic_DNA"/>
</dbReference>
<dbReference type="SUPFAM" id="SSF88946">
    <property type="entry name" value="Sigma2 domain of RNA polymerase sigma factors"/>
    <property type="match status" value="1"/>
</dbReference>
<dbReference type="SUPFAM" id="SSF88659">
    <property type="entry name" value="Sigma3 and sigma4 domains of RNA polymerase sigma factors"/>
    <property type="match status" value="1"/>
</dbReference>
<dbReference type="Proteomes" id="UP001566204">
    <property type="component" value="Unassembled WGS sequence"/>
</dbReference>
<accession>A0A4V6KR59</accession>
<dbReference type="Gene3D" id="1.10.1740.10">
    <property type="match status" value="1"/>
</dbReference>